<organism evidence="3 4">
    <name type="scientific">Kribbella rubisoli</name>
    <dbReference type="NCBI Taxonomy" id="3075929"/>
    <lineage>
        <taxon>Bacteria</taxon>
        <taxon>Bacillati</taxon>
        <taxon>Actinomycetota</taxon>
        <taxon>Actinomycetes</taxon>
        <taxon>Propionibacteriales</taxon>
        <taxon>Kribbellaceae</taxon>
        <taxon>Kribbella</taxon>
    </lineage>
</organism>
<dbReference type="Pfam" id="PF13302">
    <property type="entry name" value="Acetyltransf_3"/>
    <property type="match status" value="1"/>
</dbReference>
<dbReference type="OrthoDB" id="9132139at2"/>
<dbReference type="InterPro" id="IPR000182">
    <property type="entry name" value="GNAT_dom"/>
</dbReference>
<feature type="domain" description="N-acetyltransferase" evidence="2">
    <location>
        <begin position="10"/>
        <end position="168"/>
    </location>
</feature>
<feature type="compositionally biased region" description="Polar residues" evidence="1">
    <location>
        <begin position="146"/>
        <end position="158"/>
    </location>
</feature>
<dbReference type="PROSITE" id="PS51186">
    <property type="entry name" value="GNAT"/>
    <property type="match status" value="1"/>
</dbReference>
<dbReference type="RefSeq" id="WP_130438459.1">
    <property type="nucleotide sequence ID" value="NZ_SHKR01000001.1"/>
</dbReference>
<proteinExistence type="predicted"/>
<dbReference type="InterPro" id="IPR051531">
    <property type="entry name" value="N-acetyltransferase"/>
</dbReference>
<dbReference type="CDD" id="cd04301">
    <property type="entry name" value="NAT_SF"/>
    <property type="match status" value="1"/>
</dbReference>
<gene>
    <name evidence="3" type="ORF">EV645_0048</name>
</gene>
<dbReference type="GO" id="GO:0016747">
    <property type="term" value="F:acyltransferase activity, transferring groups other than amino-acyl groups"/>
    <property type="evidence" value="ECO:0007669"/>
    <property type="project" value="InterPro"/>
</dbReference>
<evidence type="ECO:0000313" key="3">
    <source>
        <dbReference type="EMBL" id="RZU24416.1"/>
    </source>
</evidence>
<reference evidence="3 4" key="1">
    <citation type="journal article" date="2015" name="Stand. Genomic Sci.">
        <title>Genomic Encyclopedia of Bacterial and Archaeal Type Strains, Phase III: the genomes of soil and plant-associated and newly described type strains.</title>
        <authorList>
            <person name="Whitman W.B."/>
            <person name="Woyke T."/>
            <person name="Klenk H.P."/>
            <person name="Zhou Y."/>
            <person name="Lilburn T.G."/>
            <person name="Beck B.J."/>
            <person name="De Vos P."/>
            <person name="Vandamme P."/>
            <person name="Eisen J.A."/>
            <person name="Garrity G."/>
            <person name="Hugenholtz P."/>
            <person name="Kyrpides N.C."/>
        </authorList>
    </citation>
    <scope>NUCLEOTIDE SEQUENCE [LARGE SCALE GENOMIC DNA]</scope>
    <source>
        <strain evidence="3 4">VKM Ac-2540</strain>
    </source>
</reference>
<keyword evidence="4" id="KW-1185">Reference proteome</keyword>
<sequence length="168" mass="18493">MPLPVLTNRLALRWPVESDYPALCTLWTDPRVARFMDDYGPRDREGVRDWVNTHADNPGNGTHAQLILTRRTDAEVVGWIGLGASDDPLADWSFGYAVLPAHRSHGYATEALRAALAYCHQDLAIPTLWGECHPTNTASAHVMQSAGLTRTTPSQTGSPRFVFAPNKS</sequence>
<dbReference type="EMBL" id="SHKR01000001">
    <property type="protein sequence ID" value="RZU24416.1"/>
    <property type="molecule type" value="Genomic_DNA"/>
</dbReference>
<dbReference type="PANTHER" id="PTHR43792:SF16">
    <property type="entry name" value="N-ACETYLTRANSFERASE DOMAIN-CONTAINING PROTEIN"/>
    <property type="match status" value="1"/>
</dbReference>
<dbReference type="SUPFAM" id="SSF55729">
    <property type="entry name" value="Acyl-CoA N-acyltransferases (Nat)"/>
    <property type="match status" value="1"/>
</dbReference>
<accession>A0A4V2G088</accession>
<comment type="caution">
    <text evidence="3">The sequence shown here is derived from an EMBL/GenBank/DDBJ whole genome shotgun (WGS) entry which is preliminary data.</text>
</comment>
<dbReference type="PANTHER" id="PTHR43792">
    <property type="entry name" value="GNAT FAMILY, PUTATIVE (AFU_ORTHOLOGUE AFUA_3G00765)-RELATED-RELATED"/>
    <property type="match status" value="1"/>
</dbReference>
<dbReference type="AlphaFoldDB" id="A0A4V2G088"/>
<name>A0A4V2G088_9ACTN</name>
<dbReference type="Proteomes" id="UP000292027">
    <property type="component" value="Unassembled WGS sequence"/>
</dbReference>
<feature type="region of interest" description="Disordered" evidence="1">
    <location>
        <begin position="146"/>
        <end position="168"/>
    </location>
</feature>
<dbReference type="InterPro" id="IPR016181">
    <property type="entry name" value="Acyl_CoA_acyltransferase"/>
</dbReference>
<protein>
    <submittedName>
        <fullName evidence="3">RimJ/RimL family protein N-acetyltransferase</fullName>
    </submittedName>
</protein>
<evidence type="ECO:0000256" key="1">
    <source>
        <dbReference type="SAM" id="MobiDB-lite"/>
    </source>
</evidence>
<evidence type="ECO:0000313" key="4">
    <source>
        <dbReference type="Proteomes" id="UP000292027"/>
    </source>
</evidence>
<dbReference type="Gene3D" id="3.40.630.30">
    <property type="match status" value="1"/>
</dbReference>
<evidence type="ECO:0000259" key="2">
    <source>
        <dbReference type="PROSITE" id="PS51186"/>
    </source>
</evidence>